<dbReference type="InterPro" id="IPR005162">
    <property type="entry name" value="Retrotrans_gag_dom"/>
</dbReference>
<dbReference type="Pfam" id="PF13975">
    <property type="entry name" value="gag-asp_proteas"/>
    <property type="match status" value="1"/>
</dbReference>
<gene>
    <name evidence="3" type="ORF">C24_LOCUS3370</name>
</gene>
<evidence type="ECO:0000259" key="2">
    <source>
        <dbReference type="Pfam" id="PF03732"/>
    </source>
</evidence>
<dbReference type="SUPFAM" id="SSF50630">
    <property type="entry name" value="Acid proteases"/>
    <property type="match status" value="1"/>
</dbReference>
<dbReference type="CDD" id="cd00303">
    <property type="entry name" value="retropepsin_like"/>
    <property type="match status" value="1"/>
</dbReference>
<evidence type="ECO:0000256" key="1">
    <source>
        <dbReference type="SAM" id="MobiDB-lite"/>
    </source>
</evidence>
<feature type="domain" description="Retrotransposon gag" evidence="2">
    <location>
        <begin position="120"/>
        <end position="168"/>
    </location>
</feature>
<organism evidence="3 4">
    <name type="scientific">Arabidopsis thaliana</name>
    <name type="common">Mouse-ear cress</name>
    <dbReference type="NCBI Taxonomy" id="3702"/>
    <lineage>
        <taxon>Eukaryota</taxon>
        <taxon>Viridiplantae</taxon>
        <taxon>Streptophyta</taxon>
        <taxon>Embryophyta</taxon>
        <taxon>Tracheophyta</taxon>
        <taxon>Spermatophyta</taxon>
        <taxon>Magnoliopsida</taxon>
        <taxon>eudicotyledons</taxon>
        <taxon>Gunneridae</taxon>
        <taxon>Pentapetalae</taxon>
        <taxon>rosids</taxon>
        <taxon>malvids</taxon>
        <taxon>Brassicales</taxon>
        <taxon>Brassicaceae</taxon>
        <taxon>Camelineae</taxon>
        <taxon>Arabidopsis</taxon>
    </lineage>
</organism>
<dbReference type="Gene3D" id="2.40.70.10">
    <property type="entry name" value="Acid Proteases"/>
    <property type="match status" value="1"/>
</dbReference>
<evidence type="ECO:0000313" key="3">
    <source>
        <dbReference type="EMBL" id="CAA0265790.1"/>
    </source>
</evidence>
<name>A0A5S9WIR0_ARATH</name>
<evidence type="ECO:0000313" key="4">
    <source>
        <dbReference type="Proteomes" id="UP000434276"/>
    </source>
</evidence>
<dbReference type="Proteomes" id="UP000434276">
    <property type="component" value="Unassembled WGS sequence"/>
</dbReference>
<dbReference type="EMBL" id="CACSHJ010000087">
    <property type="protein sequence ID" value="CAA0265790.1"/>
    <property type="molecule type" value="Genomic_DNA"/>
</dbReference>
<dbReference type="OrthoDB" id="2013610at2759"/>
<feature type="region of interest" description="Disordered" evidence="1">
    <location>
        <begin position="197"/>
        <end position="233"/>
    </location>
</feature>
<dbReference type="InterPro" id="IPR021109">
    <property type="entry name" value="Peptidase_aspartic_dom_sf"/>
</dbReference>
<dbReference type="InterPro" id="IPR032567">
    <property type="entry name" value="RTL1-rel"/>
</dbReference>
<reference evidence="3 4" key="1">
    <citation type="submission" date="2019-12" db="EMBL/GenBank/DDBJ databases">
        <authorList>
            <person name="Jiao W.-B."/>
            <person name="Schneeberger K."/>
        </authorList>
    </citation>
    <scope>NUCLEOTIDE SEQUENCE [LARGE SCALE GENOMIC DNA]</scope>
    <source>
        <strain evidence="4">cv. C24</strain>
    </source>
</reference>
<dbReference type="AlphaFoldDB" id="A0A5S9WIR0"/>
<dbReference type="PANTHER" id="PTHR15503">
    <property type="entry name" value="LDOC1 RELATED"/>
    <property type="match status" value="1"/>
</dbReference>
<dbReference type="PANTHER" id="PTHR15503:SF22">
    <property type="entry name" value="TRANSPOSON TY3-I GAG POLYPROTEIN"/>
    <property type="match status" value="1"/>
</dbReference>
<feature type="compositionally biased region" description="Polar residues" evidence="1">
    <location>
        <begin position="209"/>
        <end position="228"/>
    </location>
</feature>
<sequence length="519" mass="59497">MTETMRGLVDTVAGLRDGVQQVQGIQQLPRVQPPPEHHLPVGRRENAAGPVNHYRHIKLDCPRFDGGDPTEWMSKLKQYFSFHEVPFEQRQTRGGKRLLRHYDWIRIPLTGKHLSMPSEGENFHEALSKIQQTGSLRDYQREFERLTNKVDNWSEEALVGTFLGGLRDNIADHVHMFSPTTMRAVIKLARLRDEQIQKQRRSFTPRPPLQSNTTRPPLQSNTNPSPVTAATPKRLRWDEMKRKRSLGLCFRCDERYTPGHKCKTSQLLLMLGTDAEDEEDEEIFHDTTEPEITLQSLTGWDSPKTMRVAATINRQRLVALIDSGATHNFISDREANRLNLKLTPMTPFSVRVADGHPLRCRGSYRHTAMLLGDASFTVDFYALQLSGLDVVLGVQWLESLGPILCNWKAHSLEFMWAERLVKLQGLHQQKITKAHYAEITKDAKLGQACFALTIQEERPGNPAIDTEMGALLERYNDVFQPLSALSPHREIEHHITLKEGFDPVNVRPYRYAHFQKDEI</sequence>
<dbReference type="Pfam" id="PF03732">
    <property type="entry name" value="Retrotrans_gag"/>
    <property type="match status" value="1"/>
</dbReference>
<accession>A0A5S9WIR0</accession>
<protein>
    <recommendedName>
        <fullName evidence="2">Retrotransposon gag domain-containing protein</fullName>
    </recommendedName>
</protein>
<proteinExistence type="predicted"/>